<gene>
    <name evidence="9" type="ORF">TVAG_436720</name>
</gene>
<evidence type="ECO:0000256" key="6">
    <source>
        <dbReference type="ARBA" id="ARBA00022989"/>
    </source>
</evidence>
<feature type="transmembrane region" description="Helical" evidence="8">
    <location>
        <begin position="331"/>
        <end position="361"/>
    </location>
</feature>
<feature type="transmembrane region" description="Helical" evidence="8">
    <location>
        <begin position="205"/>
        <end position="228"/>
    </location>
</feature>
<dbReference type="KEGG" id="tva:5466393"/>
<protein>
    <recommendedName>
        <fullName evidence="11">MatE family protein</fullName>
    </recommendedName>
</protein>
<dbReference type="Proteomes" id="UP000001542">
    <property type="component" value="Unassembled WGS sequence"/>
</dbReference>
<dbReference type="AlphaFoldDB" id="A2DFC0"/>
<feature type="transmembrane region" description="Helical" evidence="8">
    <location>
        <begin position="413"/>
        <end position="430"/>
    </location>
</feature>
<feature type="transmembrane region" description="Helical" evidence="8">
    <location>
        <begin position="59"/>
        <end position="87"/>
    </location>
</feature>
<evidence type="ECO:0000256" key="4">
    <source>
        <dbReference type="ARBA" id="ARBA00022475"/>
    </source>
</evidence>
<evidence type="ECO:0000313" key="10">
    <source>
        <dbReference type="Proteomes" id="UP000001542"/>
    </source>
</evidence>
<dbReference type="EMBL" id="DS113194">
    <property type="protein sequence ID" value="EAY20848.1"/>
    <property type="molecule type" value="Genomic_DNA"/>
</dbReference>
<dbReference type="GO" id="GO:0005886">
    <property type="term" value="C:plasma membrane"/>
    <property type="evidence" value="ECO:0007669"/>
    <property type="project" value="UniProtKB-SubCell"/>
</dbReference>
<dbReference type="InParanoid" id="A2DFC0"/>
<feature type="transmembrane region" description="Helical" evidence="8">
    <location>
        <begin position="249"/>
        <end position="272"/>
    </location>
</feature>
<dbReference type="PANTHER" id="PTHR43549:SF2">
    <property type="entry name" value="MULTIDRUG RESISTANCE PROTEIN NORM-RELATED"/>
    <property type="match status" value="1"/>
</dbReference>
<evidence type="ECO:0000256" key="8">
    <source>
        <dbReference type="SAM" id="Phobius"/>
    </source>
</evidence>
<evidence type="ECO:0000256" key="7">
    <source>
        <dbReference type="ARBA" id="ARBA00023136"/>
    </source>
</evidence>
<sequence>MDNANLPSTVERDASKDIYSLSPFKTLMLLSVGPIIFELSSSVMEIVEAFWVGKYIGKIGLSSIGCVFVPYSFLIGFSNMVFVSITHKISSLQGTKSLGTIPELSFDIFRLTIILALLAPIFVLPIIKPIFWFLNTNEKISHNGFLYMIPLTCGFLSTGLLQLLTGIVYANGHPILYSLFYILQNLLVICVFEPIFILWAKVSVIGVALSIICSNILTDIIILIYIKVKHPDYISFQCNRMFKKFHPESLATIKIGISAFIIQIALSIPSAAIQKFLSLSAHKYGNVTEVMAMWSLLPRIYHILSCIPFAFQKSLLIAASYAYSSGNNRRLWIFFWISIAICCTYSGLSGFLFAFFPRIAIYLWSNEKTFSDIIPKYVPPSTYSGILIPIYFLGSTLLQSVKSSRYATISNMIGKLISLPSFGAILYYTNKQAPYNIIWAYGISDLISALAIINSTIIIKFKKLRDISHDVKQQQIQ</sequence>
<keyword evidence="7 8" id="KW-0472">Membrane</keyword>
<dbReference type="OrthoDB" id="10251135at2759"/>
<keyword evidence="6 8" id="KW-1133">Transmembrane helix</keyword>
<reference evidence="9" key="1">
    <citation type="submission" date="2006-10" db="EMBL/GenBank/DDBJ databases">
        <authorList>
            <person name="Amadeo P."/>
            <person name="Zhao Q."/>
            <person name="Wortman J."/>
            <person name="Fraser-Liggett C."/>
            <person name="Carlton J."/>
        </authorList>
    </citation>
    <scope>NUCLEOTIDE SEQUENCE</scope>
    <source>
        <strain evidence="9">G3</strain>
    </source>
</reference>
<dbReference type="SMR" id="A2DFC0"/>
<name>A2DFC0_TRIV3</name>
<feature type="transmembrane region" description="Helical" evidence="8">
    <location>
        <begin position="381"/>
        <end position="401"/>
    </location>
</feature>
<keyword evidence="3" id="KW-0813">Transport</keyword>
<dbReference type="GO" id="GO:0042910">
    <property type="term" value="F:xenobiotic transmembrane transporter activity"/>
    <property type="evidence" value="ECO:0007669"/>
    <property type="project" value="InterPro"/>
</dbReference>
<evidence type="ECO:0000256" key="3">
    <source>
        <dbReference type="ARBA" id="ARBA00022448"/>
    </source>
</evidence>
<evidence type="ECO:0008006" key="11">
    <source>
        <dbReference type="Google" id="ProtNLM"/>
    </source>
</evidence>
<dbReference type="RefSeq" id="XP_001581834.1">
    <property type="nucleotide sequence ID" value="XM_001581784.1"/>
</dbReference>
<feature type="transmembrane region" description="Helical" evidence="8">
    <location>
        <begin position="108"/>
        <end position="127"/>
    </location>
</feature>
<comment type="similarity">
    <text evidence="2">Belongs to the multi antimicrobial extrusion (MATE) (TC 2.A.66.1) family.</text>
</comment>
<feature type="transmembrane region" description="Helical" evidence="8">
    <location>
        <begin position="147"/>
        <end position="169"/>
    </location>
</feature>
<dbReference type="CDD" id="cd12082">
    <property type="entry name" value="MATE_like"/>
    <property type="match status" value="1"/>
</dbReference>
<dbReference type="InterPro" id="IPR052031">
    <property type="entry name" value="Membrane_Transporter-Flippase"/>
</dbReference>
<comment type="subcellular location">
    <subcellularLocation>
        <location evidence="1">Cell membrane</location>
        <topology evidence="1">Multi-pass membrane protein</topology>
    </subcellularLocation>
</comment>
<evidence type="ECO:0000256" key="2">
    <source>
        <dbReference type="ARBA" id="ARBA00010199"/>
    </source>
</evidence>
<dbReference type="GO" id="GO:0015297">
    <property type="term" value="F:antiporter activity"/>
    <property type="evidence" value="ECO:0007669"/>
    <property type="project" value="InterPro"/>
</dbReference>
<feature type="transmembrane region" description="Helical" evidence="8">
    <location>
        <begin position="176"/>
        <end position="199"/>
    </location>
</feature>
<dbReference type="PANTHER" id="PTHR43549">
    <property type="entry name" value="MULTIDRUG RESISTANCE PROTEIN YPNP-RELATED"/>
    <property type="match status" value="1"/>
</dbReference>
<feature type="transmembrane region" description="Helical" evidence="8">
    <location>
        <begin position="436"/>
        <end position="459"/>
    </location>
</feature>
<keyword evidence="4" id="KW-1003">Cell membrane</keyword>
<keyword evidence="10" id="KW-1185">Reference proteome</keyword>
<dbReference type="InterPro" id="IPR002528">
    <property type="entry name" value="MATE_fam"/>
</dbReference>
<evidence type="ECO:0000313" key="9">
    <source>
        <dbReference type="EMBL" id="EAY20848.1"/>
    </source>
</evidence>
<evidence type="ECO:0000256" key="1">
    <source>
        <dbReference type="ARBA" id="ARBA00004651"/>
    </source>
</evidence>
<feature type="transmembrane region" description="Helical" evidence="8">
    <location>
        <begin position="292"/>
        <end position="311"/>
    </location>
</feature>
<dbReference type="VEuPathDB" id="TrichDB:TVAGG3_0565480"/>
<proteinExistence type="inferred from homology"/>
<evidence type="ECO:0000256" key="5">
    <source>
        <dbReference type="ARBA" id="ARBA00022692"/>
    </source>
</evidence>
<organism evidence="9 10">
    <name type="scientific">Trichomonas vaginalis (strain ATCC PRA-98 / G3)</name>
    <dbReference type="NCBI Taxonomy" id="412133"/>
    <lineage>
        <taxon>Eukaryota</taxon>
        <taxon>Metamonada</taxon>
        <taxon>Parabasalia</taxon>
        <taxon>Trichomonadida</taxon>
        <taxon>Trichomonadidae</taxon>
        <taxon>Trichomonas</taxon>
    </lineage>
</organism>
<keyword evidence="5 8" id="KW-0812">Transmembrane</keyword>
<dbReference type="VEuPathDB" id="TrichDB:TVAG_436720"/>
<dbReference type="Pfam" id="PF01554">
    <property type="entry name" value="MatE"/>
    <property type="match status" value="1"/>
</dbReference>
<accession>A2DFC0</accession>
<reference evidence="9" key="2">
    <citation type="journal article" date="2007" name="Science">
        <title>Draft genome sequence of the sexually transmitted pathogen Trichomonas vaginalis.</title>
        <authorList>
            <person name="Carlton J.M."/>
            <person name="Hirt R.P."/>
            <person name="Silva J.C."/>
            <person name="Delcher A.L."/>
            <person name="Schatz M."/>
            <person name="Zhao Q."/>
            <person name="Wortman J.R."/>
            <person name="Bidwell S.L."/>
            <person name="Alsmark U.C.M."/>
            <person name="Besteiro S."/>
            <person name="Sicheritz-Ponten T."/>
            <person name="Noel C.J."/>
            <person name="Dacks J.B."/>
            <person name="Foster P.G."/>
            <person name="Simillion C."/>
            <person name="Van de Peer Y."/>
            <person name="Miranda-Saavedra D."/>
            <person name="Barton G.J."/>
            <person name="Westrop G.D."/>
            <person name="Mueller S."/>
            <person name="Dessi D."/>
            <person name="Fiori P.L."/>
            <person name="Ren Q."/>
            <person name="Paulsen I."/>
            <person name="Zhang H."/>
            <person name="Bastida-Corcuera F.D."/>
            <person name="Simoes-Barbosa A."/>
            <person name="Brown M.T."/>
            <person name="Hayes R.D."/>
            <person name="Mukherjee M."/>
            <person name="Okumura C.Y."/>
            <person name="Schneider R."/>
            <person name="Smith A.J."/>
            <person name="Vanacova S."/>
            <person name="Villalvazo M."/>
            <person name="Haas B.J."/>
            <person name="Pertea M."/>
            <person name="Feldblyum T.V."/>
            <person name="Utterback T.R."/>
            <person name="Shu C.L."/>
            <person name="Osoegawa K."/>
            <person name="de Jong P.J."/>
            <person name="Hrdy I."/>
            <person name="Horvathova L."/>
            <person name="Zubacova Z."/>
            <person name="Dolezal P."/>
            <person name="Malik S.B."/>
            <person name="Logsdon J.M. Jr."/>
            <person name="Henze K."/>
            <person name="Gupta A."/>
            <person name="Wang C.C."/>
            <person name="Dunne R.L."/>
            <person name="Upcroft J.A."/>
            <person name="Upcroft P."/>
            <person name="White O."/>
            <person name="Salzberg S.L."/>
            <person name="Tang P."/>
            <person name="Chiu C.-H."/>
            <person name="Lee Y.-S."/>
            <person name="Embley T.M."/>
            <person name="Coombs G.H."/>
            <person name="Mottram J.C."/>
            <person name="Tachezy J."/>
            <person name="Fraser-Liggett C.M."/>
            <person name="Johnson P.J."/>
        </authorList>
    </citation>
    <scope>NUCLEOTIDE SEQUENCE [LARGE SCALE GENOMIC DNA]</scope>
    <source>
        <strain evidence="9">G3</strain>
    </source>
</reference>